<dbReference type="RefSeq" id="XP_025345208.1">
    <property type="nucleotide sequence ID" value="XM_025495570.1"/>
</dbReference>
<feature type="region of interest" description="Disordered" evidence="1">
    <location>
        <begin position="476"/>
        <end position="510"/>
    </location>
</feature>
<organism evidence="2 3">
    <name type="scientific">Pseudomicrostroma glucosiphilum</name>
    <dbReference type="NCBI Taxonomy" id="1684307"/>
    <lineage>
        <taxon>Eukaryota</taxon>
        <taxon>Fungi</taxon>
        <taxon>Dikarya</taxon>
        <taxon>Basidiomycota</taxon>
        <taxon>Ustilaginomycotina</taxon>
        <taxon>Exobasidiomycetes</taxon>
        <taxon>Microstromatales</taxon>
        <taxon>Microstromatales incertae sedis</taxon>
        <taxon>Pseudomicrostroma</taxon>
    </lineage>
</organism>
<evidence type="ECO:0000256" key="1">
    <source>
        <dbReference type="SAM" id="MobiDB-lite"/>
    </source>
</evidence>
<feature type="compositionally biased region" description="Acidic residues" evidence="1">
    <location>
        <begin position="393"/>
        <end position="408"/>
    </location>
</feature>
<feature type="region of interest" description="Disordered" evidence="1">
    <location>
        <begin position="905"/>
        <end position="1189"/>
    </location>
</feature>
<feature type="compositionally biased region" description="Basic and acidic residues" evidence="1">
    <location>
        <begin position="562"/>
        <end position="574"/>
    </location>
</feature>
<feature type="compositionally biased region" description="Polar residues" evidence="1">
    <location>
        <begin position="1273"/>
        <end position="1283"/>
    </location>
</feature>
<feature type="region of interest" description="Disordered" evidence="1">
    <location>
        <begin position="1267"/>
        <end position="1288"/>
    </location>
</feature>
<gene>
    <name evidence="2" type="ORF">BCV69DRAFT_83550</name>
</gene>
<feature type="compositionally biased region" description="Low complexity" evidence="1">
    <location>
        <begin position="193"/>
        <end position="207"/>
    </location>
</feature>
<feature type="compositionally biased region" description="Polar residues" evidence="1">
    <location>
        <begin position="1"/>
        <end position="18"/>
    </location>
</feature>
<dbReference type="OrthoDB" id="3362023at2759"/>
<sequence length="1305" mass="137754">MSQYNSWGVTPGQASSASYFGDYSNLPPTSSDYPQNGLQGYSYSSQSPPKNMDFTQPYDQPSPSSSSPSRASRITSWFRSRSGSPGDAGEKRSRSRSRSKTPTEGFVVRSVVKQAGGVNGSNVHGWDAMGAADNDSSYQRSKSRPLTGGMVMSLGVPPGGPGGGTGYGTAHSSNDGRPEQPSYQKELPPMPMASPSSPSRGSFDASSMGGGFAPPLRPASPGVAKAGVFRKPRRLSASPAPSPIPKSPDRAALDRPTSPIGERYTANGYGSVDNGQNDLAANDSGPVAYLHDSTLNPSNSAHDIPGFDPSTFQQGSEGELAHISFTASPLPDHRDFSDPRPAMSASPLRVITNNLNSFTAQNASSASATSPAAGPGLASKLRGFFNNRPLLDGEGDEDNTGAVSDDEQGAAPSRQEATPYGVSSSVLSSPRRGSMQPPFANSPHTQRKMDAADWEAEQLRRQTQMEAVRLIDEERRRAMEDSASSPVRSSQASGPRKAVPAMSRNDDVPSLPSSIAREVADEGWTSDALSQMSESGRRDLVRRLTAKGKARSVRSNQTVVEHQNEWESEEVAREADESEVEIEWDRLTPAQRIIAETRAGTLEMRSTVPQADDHNAELERSRDPRAVSEEPFERHDQSSIAGTVAPMHSVPTAVTSPSKRESRPEAPRLNTQLTSATVTSSKIGISPGNGPLPSQLGLMEGLEEMAVRFYRFERYAVPLLRSLEGRVGDIEKDAMMSSNATTSVARPGEAEMDRWVGEMTRLMKHEIGQLKAAGKELKEARQVLGSLLAIEKDKVQPGAANAIEQAPTAGSRATSPTKRDAHEVTGGMGNLSPPKQEAQGLAQERARSTSPSGGRPKYTSALGRPMVDGRVSASASPERPRPSSITPATSTQHLIALQRAKSTAATVGVETQDGRPVSRQDFVPPPGDASFSIDAAEGDETEADSETQESSAHDASFSIEAAEEEEDEEEEEELPTSQLQTPSEGMFRPQGNTPASLSPNKRDVSVNDRLKGLMQSSRPAPSPQTQAEAPSPVQNNYYADSQSLRSKAPSVSSTHTATTYRASRPVPAATAVSSPPATSLAPPSSSYQHQPIVGGGLLGARTSPSPGGLVSTRNLDGGRQRTSPAGTSPASFPMSTAGGSSHSTSSQHATWSPNTSPRLIPDVRGEDIRIRSGPAPSSATSGTAGPFRGGLQARAQSYLLSASGGESPPLVQQSTLQSPRKGGDNASNFYTRPAAPAGGRENMGMPSTAPLNFGGVGHKSTFTTSILPGPGTGSNAGVNTSARQPGRGMSLKERVAFFEVSANRM</sequence>
<feature type="compositionally biased region" description="Basic and acidic residues" evidence="1">
    <location>
        <begin position="1000"/>
        <end position="1011"/>
    </location>
</feature>
<feature type="compositionally biased region" description="Low complexity" evidence="1">
    <location>
        <begin position="421"/>
        <end position="434"/>
    </location>
</feature>
<dbReference type="EMBL" id="KZ819338">
    <property type="protein sequence ID" value="PWN18048.1"/>
    <property type="molecule type" value="Genomic_DNA"/>
</dbReference>
<name>A0A316TZG3_9BASI</name>
<feature type="compositionally biased region" description="Basic and acidic residues" evidence="1">
    <location>
        <begin position="611"/>
        <end position="637"/>
    </location>
</feature>
<feature type="compositionally biased region" description="Low complexity" evidence="1">
    <location>
        <begin position="1135"/>
        <end position="1152"/>
    </location>
</feature>
<feature type="compositionally biased region" description="Low complexity" evidence="1">
    <location>
        <begin position="482"/>
        <end position="493"/>
    </location>
</feature>
<feature type="region of interest" description="Disordered" evidence="1">
    <location>
        <begin position="1"/>
        <end position="314"/>
    </location>
</feature>
<feature type="compositionally biased region" description="Polar residues" evidence="1">
    <location>
        <begin position="1014"/>
        <end position="1060"/>
    </location>
</feature>
<feature type="region of interest" description="Disordered" evidence="1">
    <location>
        <begin position="552"/>
        <end position="574"/>
    </location>
</feature>
<evidence type="ECO:0000313" key="3">
    <source>
        <dbReference type="Proteomes" id="UP000245942"/>
    </source>
</evidence>
<feature type="compositionally biased region" description="Polar residues" evidence="1">
    <location>
        <begin position="26"/>
        <end position="59"/>
    </location>
</feature>
<feature type="compositionally biased region" description="Polar residues" evidence="1">
    <location>
        <begin position="70"/>
        <end position="83"/>
    </location>
</feature>
<feature type="compositionally biased region" description="Polar residues" evidence="1">
    <location>
        <begin position="990"/>
        <end position="999"/>
    </location>
</feature>
<protein>
    <submittedName>
        <fullName evidence="2">Uncharacterized protein</fullName>
    </submittedName>
</protein>
<feature type="region of interest" description="Disordered" evidence="1">
    <location>
        <begin position="605"/>
        <end position="668"/>
    </location>
</feature>
<feature type="compositionally biased region" description="Polar residues" evidence="1">
    <location>
        <begin position="1120"/>
        <end position="1134"/>
    </location>
</feature>
<accession>A0A316TZG3</accession>
<feature type="compositionally biased region" description="Basic and acidic residues" evidence="1">
    <location>
        <begin position="1161"/>
        <end position="1170"/>
    </location>
</feature>
<feature type="region of interest" description="Disordered" evidence="1">
    <location>
        <begin position="1202"/>
        <end position="1227"/>
    </location>
</feature>
<feature type="compositionally biased region" description="Low complexity" evidence="1">
    <location>
        <begin position="1061"/>
        <end position="1086"/>
    </location>
</feature>
<keyword evidence="3" id="KW-1185">Reference proteome</keyword>
<reference evidence="2 3" key="1">
    <citation type="journal article" date="2018" name="Mol. Biol. Evol.">
        <title>Broad Genomic Sampling Reveals a Smut Pathogenic Ancestry of the Fungal Clade Ustilaginomycotina.</title>
        <authorList>
            <person name="Kijpornyongpan T."/>
            <person name="Mondo S.J."/>
            <person name="Barry K."/>
            <person name="Sandor L."/>
            <person name="Lee J."/>
            <person name="Lipzen A."/>
            <person name="Pangilinan J."/>
            <person name="LaButti K."/>
            <person name="Hainaut M."/>
            <person name="Henrissat B."/>
            <person name="Grigoriev I.V."/>
            <person name="Spatafora J.W."/>
            <person name="Aime M.C."/>
        </authorList>
    </citation>
    <scope>NUCLEOTIDE SEQUENCE [LARGE SCALE GENOMIC DNA]</scope>
    <source>
        <strain evidence="2 3">MCA 4718</strain>
    </source>
</reference>
<feature type="compositionally biased region" description="Acidic residues" evidence="1">
    <location>
        <begin position="936"/>
        <end position="947"/>
    </location>
</feature>
<feature type="compositionally biased region" description="Acidic residues" evidence="1">
    <location>
        <begin position="961"/>
        <end position="974"/>
    </location>
</feature>
<dbReference type="Proteomes" id="UP000245942">
    <property type="component" value="Unassembled WGS sequence"/>
</dbReference>
<evidence type="ECO:0000313" key="2">
    <source>
        <dbReference type="EMBL" id="PWN18048.1"/>
    </source>
</evidence>
<feature type="region of interest" description="Disordered" evidence="1">
    <location>
        <begin position="388"/>
        <end position="451"/>
    </location>
</feature>
<proteinExistence type="predicted"/>
<feature type="region of interest" description="Disordered" evidence="1">
    <location>
        <begin position="803"/>
        <end position="890"/>
    </location>
</feature>
<dbReference type="GeneID" id="37017304"/>